<dbReference type="PROSITE" id="PS50240">
    <property type="entry name" value="TRYPSIN_DOM"/>
    <property type="match status" value="1"/>
</dbReference>
<comment type="caution">
    <text evidence="5">The sequence shown here is derived from an EMBL/GenBank/DDBJ whole genome shotgun (WGS) entry which is preliminary data.</text>
</comment>
<proteinExistence type="inferred from homology"/>
<protein>
    <recommendedName>
        <fullName evidence="4">Peptidase S1 domain-containing protein</fullName>
    </recommendedName>
</protein>
<evidence type="ECO:0000256" key="3">
    <source>
        <dbReference type="SAM" id="SignalP"/>
    </source>
</evidence>
<dbReference type="PRINTS" id="PR00722">
    <property type="entry name" value="CHYMOTRYPSIN"/>
</dbReference>
<dbReference type="InterPro" id="IPR051487">
    <property type="entry name" value="Ser/Thr_Proteases_Immune/Dev"/>
</dbReference>
<comment type="similarity">
    <text evidence="2">Belongs to the peptidase S1 family. CLIP subfamily.</text>
</comment>
<keyword evidence="6" id="KW-1185">Reference proteome</keyword>
<evidence type="ECO:0000256" key="2">
    <source>
        <dbReference type="ARBA" id="ARBA00024195"/>
    </source>
</evidence>
<name>A0A8S1CH91_9INSE</name>
<dbReference type="Proteomes" id="UP000494165">
    <property type="component" value="Unassembled WGS sequence"/>
</dbReference>
<dbReference type="AlphaFoldDB" id="A0A8S1CH91"/>
<dbReference type="SMART" id="SM00020">
    <property type="entry name" value="Tryp_SPc"/>
    <property type="match status" value="1"/>
</dbReference>
<dbReference type="InterPro" id="IPR001254">
    <property type="entry name" value="Trypsin_dom"/>
</dbReference>
<organism evidence="5 6">
    <name type="scientific">Cloeon dipterum</name>
    <dbReference type="NCBI Taxonomy" id="197152"/>
    <lineage>
        <taxon>Eukaryota</taxon>
        <taxon>Metazoa</taxon>
        <taxon>Ecdysozoa</taxon>
        <taxon>Arthropoda</taxon>
        <taxon>Hexapoda</taxon>
        <taxon>Insecta</taxon>
        <taxon>Pterygota</taxon>
        <taxon>Palaeoptera</taxon>
        <taxon>Ephemeroptera</taxon>
        <taxon>Pisciforma</taxon>
        <taxon>Baetidae</taxon>
        <taxon>Cloeon</taxon>
    </lineage>
</organism>
<dbReference type="FunFam" id="2.40.10.10:FF:000068">
    <property type="entry name" value="transmembrane protease serine 2"/>
    <property type="match status" value="1"/>
</dbReference>
<evidence type="ECO:0000256" key="1">
    <source>
        <dbReference type="ARBA" id="ARBA00023157"/>
    </source>
</evidence>
<dbReference type="OrthoDB" id="6147874at2759"/>
<keyword evidence="1" id="KW-1015">Disulfide bond</keyword>
<feature type="chain" id="PRO_5035770254" description="Peptidase S1 domain-containing protein" evidence="3">
    <location>
        <begin position="20"/>
        <end position="590"/>
    </location>
</feature>
<evidence type="ECO:0000313" key="5">
    <source>
        <dbReference type="EMBL" id="CAB3369678.1"/>
    </source>
</evidence>
<dbReference type="EMBL" id="CADEPI010000047">
    <property type="protein sequence ID" value="CAB3369678.1"/>
    <property type="molecule type" value="Genomic_DNA"/>
</dbReference>
<sequence>MNKEWFILLLTIIATGTASQDNIPATNCQNYGKRRPALDAPVYSPGTENLSSEKCGLWDGDGDMPWTVIISIENPRWHKAVYWIPDDLISRESYGLLITESAILFFRNKTIARNIENYRLYAGPCDSASNEGNCKLGRGLLNQKVQSIHDDRYSKLVVWKIEKVTLTQHLKPICLWNRNNLQDSSFDSYVFTQTDRKLKNTTLWNHQECFRDRNISLFNCQKMHLLMCTNFELSGVFLIMKDSNRYYVRATRTRMDADGVLEKEIILWADILNGIKTFVAKSADVTLLPPIPKLAAKIEFGAGESFEGCGKVVWERRRGRQRRNDVPIVNLHHGKNAPIEENPWHVSLTINLPTTEPLFDICGGTLVSKRVIVTAAHCMFNHTGSQYETEWLEITLGMYQIGETTENGCQFVQAASVAIHPDYDNDRKDWQHDLALIILKENSIHLSDRVKPACLWNSDYDFDKIAGQDGKVSGFGLTANYSQATILQKAFLRIASHNECFFSNKNFFSKYLRPTQNFCAGFPHNGTNVCAGDSGGGLLIANANGNSISDKRFYLRGVVSFVAERKKESSLVFRGRIFTPLKDRNETIIV</sequence>
<dbReference type="Gene3D" id="2.40.10.10">
    <property type="entry name" value="Trypsin-like serine proteases"/>
    <property type="match status" value="1"/>
</dbReference>
<dbReference type="PROSITE" id="PS00134">
    <property type="entry name" value="TRYPSIN_HIS"/>
    <property type="match status" value="1"/>
</dbReference>
<reference evidence="5 6" key="1">
    <citation type="submission" date="2020-04" db="EMBL/GenBank/DDBJ databases">
        <authorList>
            <person name="Alioto T."/>
            <person name="Alioto T."/>
            <person name="Gomez Garrido J."/>
        </authorList>
    </citation>
    <scope>NUCLEOTIDE SEQUENCE [LARGE SCALE GENOMIC DNA]</scope>
</reference>
<feature type="domain" description="Peptidase S1" evidence="4">
    <location>
        <begin position="328"/>
        <end position="590"/>
    </location>
</feature>
<dbReference type="CDD" id="cd00190">
    <property type="entry name" value="Tryp_SPc"/>
    <property type="match status" value="1"/>
</dbReference>
<dbReference type="InterPro" id="IPR009003">
    <property type="entry name" value="Peptidase_S1_PA"/>
</dbReference>
<dbReference type="InterPro" id="IPR018114">
    <property type="entry name" value="TRYPSIN_HIS"/>
</dbReference>
<dbReference type="SUPFAM" id="SSF50494">
    <property type="entry name" value="Trypsin-like serine proteases"/>
    <property type="match status" value="1"/>
</dbReference>
<dbReference type="GO" id="GO:0006508">
    <property type="term" value="P:proteolysis"/>
    <property type="evidence" value="ECO:0007669"/>
    <property type="project" value="InterPro"/>
</dbReference>
<gene>
    <name evidence="5" type="ORF">CLODIP_2_CD04259</name>
</gene>
<evidence type="ECO:0000313" key="6">
    <source>
        <dbReference type="Proteomes" id="UP000494165"/>
    </source>
</evidence>
<dbReference type="PANTHER" id="PTHR24256">
    <property type="entry name" value="TRYPTASE-RELATED"/>
    <property type="match status" value="1"/>
</dbReference>
<dbReference type="InterPro" id="IPR043504">
    <property type="entry name" value="Peptidase_S1_PA_chymotrypsin"/>
</dbReference>
<evidence type="ECO:0000259" key="4">
    <source>
        <dbReference type="PROSITE" id="PS50240"/>
    </source>
</evidence>
<keyword evidence="3" id="KW-0732">Signal</keyword>
<dbReference type="GO" id="GO:0004252">
    <property type="term" value="F:serine-type endopeptidase activity"/>
    <property type="evidence" value="ECO:0007669"/>
    <property type="project" value="InterPro"/>
</dbReference>
<accession>A0A8S1CH91</accession>
<dbReference type="InterPro" id="IPR001314">
    <property type="entry name" value="Peptidase_S1A"/>
</dbReference>
<dbReference type="Pfam" id="PF00089">
    <property type="entry name" value="Trypsin"/>
    <property type="match status" value="1"/>
</dbReference>
<feature type="signal peptide" evidence="3">
    <location>
        <begin position="1"/>
        <end position="19"/>
    </location>
</feature>